<dbReference type="InterPro" id="IPR001851">
    <property type="entry name" value="ABC_transp_permease"/>
</dbReference>
<dbReference type="CDD" id="cd06581">
    <property type="entry name" value="TM_PBP1_LivM_like"/>
    <property type="match status" value="1"/>
</dbReference>
<proteinExistence type="predicted"/>
<evidence type="ECO:0000256" key="6">
    <source>
        <dbReference type="SAM" id="Phobius"/>
    </source>
</evidence>
<dbReference type="GO" id="GO:0005886">
    <property type="term" value="C:plasma membrane"/>
    <property type="evidence" value="ECO:0007669"/>
    <property type="project" value="UniProtKB-SubCell"/>
</dbReference>
<evidence type="ECO:0000313" key="7">
    <source>
        <dbReference type="EMBL" id="ABK52681.1"/>
    </source>
</evidence>
<keyword evidence="8" id="KW-1185">Reference proteome</keyword>
<feature type="transmembrane region" description="Helical" evidence="6">
    <location>
        <begin position="28"/>
        <end position="48"/>
    </location>
</feature>
<feature type="transmembrane region" description="Helical" evidence="6">
    <location>
        <begin position="199"/>
        <end position="225"/>
    </location>
</feature>
<keyword evidence="3 6" id="KW-0812">Transmembrane</keyword>
<reference evidence="7 8" key="1">
    <citation type="journal article" date="2009" name="Genome Res.">
        <title>Complete genome of the cellulolytic thermophile Acidothermus cellulolyticus 11B provides insights into its ecophysiological and evolutionary adaptations.</title>
        <authorList>
            <person name="Barabote R.D."/>
            <person name="Xie G."/>
            <person name="Leu D.H."/>
            <person name="Normand P."/>
            <person name="Necsulea A."/>
            <person name="Daubin V."/>
            <person name="Medigue C."/>
            <person name="Adney W.S."/>
            <person name="Xu X.C."/>
            <person name="Lapidus A."/>
            <person name="Parales R.E."/>
            <person name="Detter C."/>
            <person name="Pujic P."/>
            <person name="Bruce D."/>
            <person name="Lavire C."/>
            <person name="Challacombe J.F."/>
            <person name="Brettin T.S."/>
            <person name="Berry A.M."/>
        </authorList>
    </citation>
    <scope>NUCLEOTIDE SEQUENCE [LARGE SCALE GENOMIC DNA]</scope>
    <source>
        <strain evidence="8">ATCC 43068 / DSM 8971 / 11B</strain>
    </source>
</reference>
<dbReference type="PANTHER" id="PTHR30482:SF10">
    <property type="entry name" value="HIGH-AFFINITY BRANCHED-CHAIN AMINO ACID TRANSPORT PROTEIN BRAE"/>
    <property type="match status" value="1"/>
</dbReference>
<dbReference type="InParanoid" id="A0LTC1"/>
<dbReference type="RefSeq" id="WP_011719744.1">
    <property type="nucleotide sequence ID" value="NC_008578.1"/>
</dbReference>
<feature type="transmembrane region" description="Helical" evidence="6">
    <location>
        <begin position="57"/>
        <end position="74"/>
    </location>
</feature>
<evidence type="ECO:0000256" key="1">
    <source>
        <dbReference type="ARBA" id="ARBA00004651"/>
    </source>
</evidence>
<organism evidence="7 8">
    <name type="scientific">Acidothermus cellulolyticus (strain ATCC 43068 / DSM 8971 / 11B)</name>
    <dbReference type="NCBI Taxonomy" id="351607"/>
    <lineage>
        <taxon>Bacteria</taxon>
        <taxon>Bacillati</taxon>
        <taxon>Actinomycetota</taxon>
        <taxon>Actinomycetes</taxon>
        <taxon>Acidothermales</taxon>
        <taxon>Acidothermaceae</taxon>
        <taxon>Acidothermus</taxon>
    </lineage>
</organism>
<keyword evidence="4 6" id="KW-1133">Transmembrane helix</keyword>
<gene>
    <name evidence="7" type="ordered locus">Acel_0908</name>
</gene>
<dbReference type="Pfam" id="PF02653">
    <property type="entry name" value="BPD_transp_2"/>
    <property type="match status" value="1"/>
</dbReference>
<dbReference type="OrthoDB" id="9814461at2"/>
<protein>
    <submittedName>
        <fullName evidence="7">Amino acid/amide ABC transporter membrane protein 2, HAAT family</fullName>
    </submittedName>
</protein>
<dbReference type="KEGG" id="ace:Acel_0908"/>
<name>A0LTC1_ACIC1</name>
<dbReference type="Proteomes" id="UP000008221">
    <property type="component" value="Chromosome"/>
</dbReference>
<dbReference type="AlphaFoldDB" id="A0LTC1"/>
<evidence type="ECO:0000256" key="2">
    <source>
        <dbReference type="ARBA" id="ARBA00022475"/>
    </source>
</evidence>
<feature type="transmembrane region" description="Helical" evidence="6">
    <location>
        <begin position="159"/>
        <end position="178"/>
    </location>
</feature>
<keyword evidence="2" id="KW-1003">Cell membrane</keyword>
<keyword evidence="5 6" id="KW-0472">Membrane</keyword>
<feature type="transmembrane region" description="Helical" evidence="6">
    <location>
        <begin position="114"/>
        <end position="133"/>
    </location>
</feature>
<evidence type="ECO:0000256" key="5">
    <source>
        <dbReference type="ARBA" id="ARBA00023136"/>
    </source>
</evidence>
<dbReference type="HOGENOM" id="CLU_031365_2_0_11"/>
<dbReference type="GO" id="GO:0015658">
    <property type="term" value="F:branched-chain amino acid transmembrane transporter activity"/>
    <property type="evidence" value="ECO:0007669"/>
    <property type="project" value="InterPro"/>
</dbReference>
<evidence type="ECO:0000256" key="3">
    <source>
        <dbReference type="ARBA" id="ARBA00022692"/>
    </source>
</evidence>
<feature type="transmembrane region" description="Helical" evidence="6">
    <location>
        <begin position="283"/>
        <end position="305"/>
    </location>
</feature>
<feature type="transmembrane region" description="Helical" evidence="6">
    <location>
        <begin position="86"/>
        <end position="107"/>
    </location>
</feature>
<evidence type="ECO:0000313" key="8">
    <source>
        <dbReference type="Proteomes" id="UP000008221"/>
    </source>
</evidence>
<comment type="subcellular location">
    <subcellularLocation>
        <location evidence="1">Cell membrane</location>
        <topology evidence="1">Multi-pass membrane protein</topology>
    </subcellularLocation>
</comment>
<dbReference type="STRING" id="351607.Acel_0908"/>
<evidence type="ECO:0000256" key="4">
    <source>
        <dbReference type="ARBA" id="ARBA00022989"/>
    </source>
</evidence>
<dbReference type="InterPro" id="IPR043428">
    <property type="entry name" value="LivM-like"/>
</dbReference>
<dbReference type="PANTHER" id="PTHR30482">
    <property type="entry name" value="HIGH-AFFINITY BRANCHED-CHAIN AMINO ACID TRANSPORT SYSTEM PERMEASE"/>
    <property type="match status" value="1"/>
</dbReference>
<accession>A0LTC1</accession>
<dbReference type="eggNOG" id="COG4177">
    <property type="taxonomic scope" value="Bacteria"/>
</dbReference>
<dbReference type="EMBL" id="CP000481">
    <property type="protein sequence ID" value="ABK52681.1"/>
    <property type="molecule type" value="Genomic_DNA"/>
</dbReference>
<sequence>MRPAGLLRGGIFAVLVLAMPLMTSAHWILNIAVFTVMYAGLALAWNLIGGFAGYPSLGHAAFFGIGAYVEAIWFNHHSVGAGYLPFFVLPIVGLAVAFAMLPVAWVALRTRADVFAIVTITLLFVVQTLAFNLHSVTEGSQGIGIHPPPFDPATYERPFYWAMAAIFLLAMIVTWLVQNSKTGLALLAIRGDEDRASGIGVHVTLAKLVAFFLSTALTAMIGAVWAYYVTFIYPQFAVDPLVTIGMVLMTFLGGRATLWGPVVGALILAPAQQYLAYQFGSSRLYLLAYAAVFLIVMVFLPRGIVPTLAEWRFSRRRAARAATAGIRPQSRRQQVTTP</sequence>